<dbReference type="Proteomes" id="UP000887567">
    <property type="component" value="Unplaced"/>
</dbReference>
<feature type="compositionally biased region" description="Basic residues" evidence="13">
    <location>
        <begin position="292"/>
        <end position="301"/>
    </location>
</feature>
<dbReference type="GO" id="GO:0005634">
    <property type="term" value="C:nucleus"/>
    <property type="evidence" value="ECO:0007669"/>
    <property type="project" value="TreeGrafter"/>
</dbReference>
<dbReference type="Gene3D" id="1.10.510.10">
    <property type="entry name" value="Transferase(Phosphotransferase) domain 1"/>
    <property type="match status" value="1"/>
</dbReference>
<dbReference type="GO" id="GO:0005524">
    <property type="term" value="F:ATP binding"/>
    <property type="evidence" value="ECO:0007669"/>
    <property type="project" value="UniProtKB-UniRule"/>
</dbReference>
<dbReference type="SUPFAM" id="SSF56112">
    <property type="entry name" value="Protein kinase-like (PK-like)"/>
    <property type="match status" value="1"/>
</dbReference>
<evidence type="ECO:0000313" key="15">
    <source>
        <dbReference type="EnsemblMetazoa" id="XP_020913073.1"/>
    </source>
</evidence>
<evidence type="ECO:0000256" key="3">
    <source>
        <dbReference type="ARBA" id="ARBA00022553"/>
    </source>
</evidence>
<keyword evidence="2 12" id="KW-0723">Serine/threonine-protein kinase</keyword>
<keyword evidence="7 11" id="KW-0067">ATP-binding</keyword>
<dbReference type="InterPro" id="IPR011009">
    <property type="entry name" value="Kinase-like_dom_sf"/>
</dbReference>
<name>A0A913Y087_EXADI</name>
<dbReference type="EnsemblMetazoa" id="XM_021057414.2">
    <property type="protein sequence ID" value="XP_020913073.1"/>
    <property type="gene ID" value="LOC110250780"/>
</dbReference>
<evidence type="ECO:0000256" key="6">
    <source>
        <dbReference type="ARBA" id="ARBA00022777"/>
    </source>
</evidence>
<feature type="domain" description="Protein kinase" evidence="14">
    <location>
        <begin position="15"/>
        <end position="282"/>
    </location>
</feature>
<sequence length="338" mass="38715">MSSIVAQTEPIDNYYEIHEQIGRGQYAVVRRCTQKSTGLQFAAKFVRKRRKGQDCRSEVWHEVEVLSAVNTPYQHTKIVTLHEVFETRNELILILELALGGDLHRHCVALDTDEPASSRSEKEVVFLLRQILEGLRHLHNQNYVHLDIKPNNILLMTEILYPEIRIIDFGLARKIKPGEQICLIVGTPEYVAPEILEFEPVGKPSDIWSIGVVAYVMLTGMSPFAGEDKQETCYNVSLCAMDFPDSHFGSISFTAQDFIAKILQRNPADRPTVEECLNHPWLNTEELVQKSPSRRVRRTPNHHTTANNEDSCKSEHHKRRKKLKQTNRENNSLVQIAT</sequence>
<keyword evidence="4" id="KW-0808">Transferase</keyword>
<dbReference type="PROSITE" id="PS00108">
    <property type="entry name" value="PROTEIN_KINASE_ST"/>
    <property type="match status" value="1"/>
</dbReference>
<dbReference type="AlphaFoldDB" id="A0A913Y087"/>
<evidence type="ECO:0000313" key="16">
    <source>
        <dbReference type="Proteomes" id="UP000887567"/>
    </source>
</evidence>
<evidence type="ECO:0000259" key="14">
    <source>
        <dbReference type="PROSITE" id="PS50011"/>
    </source>
</evidence>
<dbReference type="PANTHER" id="PTHR24342:SF12">
    <property type="entry name" value="DEATH-ASSOCIATED PROTEIN KINASE RELATED"/>
    <property type="match status" value="1"/>
</dbReference>
<evidence type="ECO:0000256" key="12">
    <source>
        <dbReference type="RuleBase" id="RU000304"/>
    </source>
</evidence>
<evidence type="ECO:0000256" key="9">
    <source>
        <dbReference type="ARBA" id="ARBA00048679"/>
    </source>
</evidence>
<dbReference type="SMART" id="SM00220">
    <property type="entry name" value="S_TKc"/>
    <property type="match status" value="1"/>
</dbReference>
<comment type="similarity">
    <text evidence="10">Belongs to the protein kinase superfamily. CAMK Ser/Thr protein kinase family. DAP kinase subfamily.</text>
</comment>
<evidence type="ECO:0000256" key="13">
    <source>
        <dbReference type="SAM" id="MobiDB-lite"/>
    </source>
</evidence>
<protein>
    <recommendedName>
        <fullName evidence="1">non-specific serine/threonine protein kinase</fullName>
        <ecNumber evidence="1">2.7.11.1</ecNumber>
    </recommendedName>
</protein>
<feature type="compositionally biased region" description="Polar residues" evidence="13">
    <location>
        <begin position="328"/>
        <end position="338"/>
    </location>
</feature>
<dbReference type="RefSeq" id="XP_020913073.1">
    <property type="nucleotide sequence ID" value="XM_021057414.2"/>
</dbReference>
<dbReference type="InterPro" id="IPR017441">
    <property type="entry name" value="Protein_kinase_ATP_BS"/>
</dbReference>
<dbReference type="GO" id="GO:0004674">
    <property type="term" value="F:protein serine/threonine kinase activity"/>
    <property type="evidence" value="ECO:0007669"/>
    <property type="project" value="UniProtKB-KW"/>
</dbReference>
<feature type="compositionally biased region" description="Basic residues" evidence="13">
    <location>
        <begin position="315"/>
        <end position="325"/>
    </location>
</feature>
<dbReference type="GO" id="GO:0035556">
    <property type="term" value="P:intracellular signal transduction"/>
    <property type="evidence" value="ECO:0007669"/>
    <property type="project" value="TreeGrafter"/>
</dbReference>
<accession>A0A913Y087</accession>
<keyword evidence="5 11" id="KW-0547">Nucleotide-binding</keyword>
<keyword evidence="6" id="KW-0418">Kinase</keyword>
<comment type="catalytic activity">
    <reaction evidence="9">
        <text>L-seryl-[protein] + ATP = O-phospho-L-seryl-[protein] + ADP + H(+)</text>
        <dbReference type="Rhea" id="RHEA:17989"/>
        <dbReference type="Rhea" id="RHEA-COMP:9863"/>
        <dbReference type="Rhea" id="RHEA-COMP:11604"/>
        <dbReference type="ChEBI" id="CHEBI:15378"/>
        <dbReference type="ChEBI" id="CHEBI:29999"/>
        <dbReference type="ChEBI" id="CHEBI:30616"/>
        <dbReference type="ChEBI" id="CHEBI:83421"/>
        <dbReference type="ChEBI" id="CHEBI:456216"/>
        <dbReference type="EC" id="2.7.11.1"/>
    </reaction>
</comment>
<evidence type="ECO:0000256" key="8">
    <source>
        <dbReference type="ARBA" id="ARBA00047899"/>
    </source>
</evidence>
<evidence type="ECO:0000256" key="10">
    <source>
        <dbReference type="ARBA" id="ARBA00060827"/>
    </source>
</evidence>
<keyword evidence="16" id="KW-1185">Reference proteome</keyword>
<evidence type="ECO:0000256" key="1">
    <source>
        <dbReference type="ARBA" id="ARBA00012513"/>
    </source>
</evidence>
<evidence type="ECO:0000256" key="4">
    <source>
        <dbReference type="ARBA" id="ARBA00022679"/>
    </source>
</evidence>
<dbReference type="PANTHER" id="PTHR24342">
    <property type="entry name" value="SERINE/THREONINE-PROTEIN KINASE 17"/>
    <property type="match status" value="1"/>
</dbReference>
<dbReference type="InterPro" id="IPR008271">
    <property type="entry name" value="Ser/Thr_kinase_AS"/>
</dbReference>
<feature type="binding site" evidence="11">
    <location>
        <position position="48"/>
    </location>
    <ligand>
        <name>ATP</name>
        <dbReference type="ChEBI" id="CHEBI:30616"/>
    </ligand>
</feature>
<dbReference type="Gene3D" id="3.30.200.20">
    <property type="entry name" value="Phosphorylase Kinase, domain 1"/>
    <property type="match status" value="1"/>
</dbReference>
<evidence type="ECO:0000256" key="2">
    <source>
        <dbReference type="ARBA" id="ARBA00022527"/>
    </source>
</evidence>
<proteinExistence type="inferred from homology"/>
<reference evidence="15" key="1">
    <citation type="submission" date="2022-11" db="UniProtKB">
        <authorList>
            <consortium name="EnsemblMetazoa"/>
        </authorList>
    </citation>
    <scope>IDENTIFICATION</scope>
</reference>
<dbReference type="FunFam" id="1.10.510.10:FF:002899">
    <property type="match status" value="1"/>
</dbReference>
<dbReference type="Pfam" id="PF00069">
    <property type="entry name" value="Pkinase"/>
    <property type="match status" value="1"/>
</dbReference>
<feature type="region of interest" description="Disordered" evidence="13">
    <location>
        <begin position="289"/>
        <end position="338"/>
    </location>
</feature>
<dbReference type="EC" id="2.7.11.1" evidence="1"/>
<evidence type="ECO:0000256" key="7">
    <source>
        <dbReference type="ARBA" id="ARBA00022840"/>
    </source>
</evidence>
<comment type="catalytic activity">
    <reaction evidence="8">
        <text>L-threonyl-[protein] + ATP = O-phospho-L-threonyl-[protein] + ADP + H(+)</text>
        <dbReference type="Rhea" id="RHEA:46608"/>
        <dbReference type="Rhea" id="RHEA-COMP:11060"/>
        <dbReference type="Rhea" id="RHEA-COMP:11605"/>
        <dbReference type="ChEBI" id="CHEBI:15378"/>
        <dbReference type="ChEBI" id="CHEBI:30013"/>
        <dbReference type="ChEBI" id="CHEBI:30616"/>
        <dbReference type="ChEBI" id="CHEBI:61977"/>
        <dbReference type="ChEBI" id="CHEBI:456216"/>
        <dbReference type="EC" id="2.7.11.1"/>
    </reaction>
</comment>
<dbReference type="FunFam" id="3.30.200.20:FF:000175">
    <property type="entry name" value="Serine/threonine-protein kinase 17B"/>
    <property type="match status" value="1"/>
</dbReference>
<dbReference type="OrthoDB" id="504170at2759"/>
<dbReference type="GO" id="GO:0043065">
    <property type="term" value="P:positive regulation of apoptotic process"/>
    <property type="evidence" value="ECO:0007669"/>
    <property type="project" value="TreeGrafter"/>
</dbReference>
<evidence type="ECO:0000256" key="5">
    <source>
        <dbReference type="ARBA" id="ARBA00022741"/>
    </source>
</evidence>
<dbReference type="PROSITE" id="PS50011">
    <property type="entry name" value="PROTEIN_KINASE_DOM"/>
    <property type="match status" value="1"/>
</dbReference>
<dbReference type="InterPro" id="IPR000719">
    <property type="entry name" value="Prot_kinase_dom"/>
</dbReference>
<evidence type="ECO:0000256" key="11">
    <source>
        <dbReference type="PROSITE-ProRule" id="PRU10141"/>
    </source>
</evidence>
<organism evidence="15 16">
    <name type="scientific">Exaiptasia diaphana</name>
    <name type="common">Tropical sea anemone</name>
    <name type="synonym">Aiptasia pulchella</name>
    <dbReference type="NCBI Taxonomy" id="2652724"/>
    <lineage>
        <taxon>Eukaryota</taxon>
        <taxon>Metazoa</taxon>
        <taxon>Cnidaria</taxon>
        <taxon>Anthozoa</taxon>
        <taxon>Hexacorallia</taxon>
        <taxon>Actiniaria</taxon>
        <taxon>Aiptasiidae</taxon>
        <taxon>Exaiptasia</taxon>
    </lineage>
</organism>
<dbReference type="PROSITE" id="PS00107">
    <property type="entry name" value="PROTEIN_KINASE_ATP"/>
    <property type="match status" value="1"/>
</dbReference>
<keyword evidence="3" id="KW-0597">Phosphoprotein</keyword>
<dbReference type="GeneID" id="110250780"/>